<feature type="region of interest" description="Disordered" evidence="1">
    <location>
        <begin position="405"/>
        <end position="439"/>
    </location>
</feature>
<reference evidence="2" key="1">
    <citation type="submission" date="2008-08" db="EMBL/GenBank/DDBJ databases">
        <title>Insights into the genome sequence of a free-living kinetoplastid: Bodo saltans (Kinetoplastida: Euglenozoa).</title>
        <authorList>
            <person name="Jackson A.P."/>
            <person name="Quail M.A."/>
            <person name="Berriman M."/>
        </authorList>
    </citation>
    <scope>NUCLEOTIDE SEQUENCE</scope>
    <source>
        <strain evidence="2">Lake Konstanz</strain>
    </source>
</reference>
<name>B6DTG5_BODSA</name>
<feature type="region of interest" description="Disordered" evidence="1">
    <location>
        <begin position="359"/>
        <end position="387"/>
    </location>
</feature>
<proteinExistence type="predicted"/>
<sequence>MKSANEDLESEILVLRKTSSMLKTRVSQFTQFLRSTPSLMSVYKTAEYARLGSDGDITLTETPKITAELAEFFRTVIQLEASGSSRVSRNAVSPTLSLNAALRAVSPPNGDDALSRARSASVASSSFAPECGEVPTTTAAAASSGSEAPLPKECFDKSIHALVEVTSVSSGKDSPLPMQEVDAAPRFAMLAPHHRYTLPEVLMTSSEVQCELLTAANSHLNLATVVAGSPPFENRPSHFVDRWLPPYLSTLSPALKRDAEDILFKIHTVGLEKEDTSTMMSTGGEHEQQLPDLASTSEAAAATDGSSHDHHKMARCVAQLMMTQQQLAVARSSVASMRSRLEDMMLKYQKTASALVQATKSGAHSSSSQQSPVSFMDGSLGGGEGGERAITRAAGATPDMFPMLPAIPLPSTPRPPTQSRTGGRDGLSRHGTRGKQHAHKLNFDEGLLPSSISSPWEHSAVSSSAHSSLLTYFVEDVCSLLRDARTTLFDLDKIHWRLVSHSHKDASTSSPHTNERHTHNSRHRTTTTTTTTVLSHNDVHLHREESKRNHPFHTCTSPVLARIAEVLTISLRNGREAPRFLTNIYPSTSSTIRQTYSRAGGSRQQHNHSSVMEAFSDASSGGSELSSMLQHCWQMLVDFLDGQVHHAQTMVFVREPNLDVWMRESPTLASLVAQAAAPDVPKLPKIV</sequence>
<protein>
    <submittedName>
        <fullName evidence="2">Uncharacterized protein</fullName>
    </submittedName>
</protein>
<accession>B6DTG5</accession>
<evidence type="ECO:0000313" key="2">
    <source>
        <dbReference type="EMBL" id="ACI16005.1"/>
    </source>
</evidence>
<dbReference type="VEuPathDB" id="TriTrypDB:BSAL_26060"/>
<organism evidence="2">
    <name type="scientific">Bodo saltans</name>
    <name type="common">Flagellated protozoan</name>
    <dbReference type="NCBI Taxonomy" id="75058"/>
    <lineage>
        <taxon>Eukaryota</taxon>
        <taxon>Discoba</taxon>
        <taxon>Euglenozoa</taxon>
        <taxon>Kinetoplastea</taxon>
        <taxon>Metakinetoplastina</taxon>
        <taxon>Eubodonida</taxon>
        <taxon>Bodonidae</taxon>
        <taxon>Bodo</taxon>
    </lineage>
</organism>
<dbReference type="AlphaFoldDB" id="B6DTG5"/>
<feature type="compositionally biased region" description="Basic residues" evidence="1">
    <location>
        <begin position="430"/>
        <end position="439"/>
    </location>
</feature>
<feature type="region of interest" description="Disordered" evidence="1">
    <location>
        <begin position="276"/>
        <end position="310"/>
    </location>
</feature>
<evidence type="ECO:0000256" key="1">
    <source>
        <dbReference type="SAM" id="MobiDB-lite"/>
    </source>
</evidence>
<dbReference type="EMBL" id="FJ168553">
    <property type="protein sequence ID" value="ACI16005.1"/>
    <property type="molecule type" value="Genomic_DNA"/>
</dbReference>
<feature type="compositionally biased region" description="Pro residues" evidence="1">
    <location>
        <begin position="405"/>
        <end position="416"/>
    </location>
</feature>
<feature type="region of interest" description="Disordered" evidence="1">
    <location>
        <begin position="503"/>
        <end position="530"/>
    </location>
</feature>